<reference evidence="4" key="1">
    <citation type="journal article" date="2021" name="PeerJ">
        <title>Extensive microbial diversity within the chicken gut microbiome revealed by metagenomics and culture.</title>
        <authorList>
            <person name="Gilroy R."/>
            <person name="Ravi A."/>
            <person name="Getino M."/>
            <person name="Pursley I."/>
            <person name="Horton D.L."/>
            <person name="Alikhan N.F."/>
            <person name="Baker D."/>
            <person name="Gharbi K."/>
            <person name="Hall N."/>
            <person name="Watson M."/>
            <person name="Adriaenssens E.M."/>
            <person name="Foster-Nyarko E."/>
            <person name="Jarju S."/>
            <person name="Secka A."/>
            <person name="Antonio M."/>
            <person name="Oren A."/>
            <person name="Chaudhuri R.R."/>
            <person name="La Ragione R."/>
            <person name="Hildebrand F."/>
            <person name="Pallen M.J."/>
        </authorList>
    </citation>
    <scope>NUCLEOTIDE SEQUENCE</scope>
    <source>
        <strain evidence="4">5790</strain>
    </source>
</reference>
<dbReference type="Gene3D" id="1.20.1270.90">
    <property type="entry name" value="AF1782-like"/>
    <property type="match status" value="1"/>
</dbReference>
<dbReference type="PANTHER" id="PTHR42970:SF1">
    <property type="entry name" value="PECTATE LYASE C-RELATED"/>
    <property type="match status" value="1"/>
</dbReference>
<dbReference type="Pfam" id="PF07554">
    <property type="entry name" value="FIVAR"/>
    <property type="match status" value="3"/>
</dbReference>
<accession>A0A9D1PRD8</accession>
<name>A0A9D1PRD8_9FIRM</name>
<dbReference type="EMBL" id="DXIJ01000032">
    <property type="protein sequence ID" value="HIV85469.1"/>
    <property type="molecule type" value="Genomic_DNA"/>
</dbReference>
<gene>
    <name evidence="4" type="ORF">H9900_01525</name>
</gene>
<protein>
    <submittedName>
        <fullName evidence="4">FIVAR domain-containing protein</fullName>
    </submittedName>
</protein>
<evidence type="ECO:0000313" key="4">
    <source>
        <dbReference type="EMBL" id="HIV85469.1"/>
    </source>
</evidence>
<keyword evidence="1" id="KW-0479">Metal-binding</keyword>
<dbReference type="Gene3D" id="2.160.20.10">
    <property type="entry name" value="Single-stranded right-handed beta-helix, Pectin lyase-like"/>
    <property type="match status" value="1"/>
</dbReference>
<dbReference type="Gene3D" id="1.20.1270.70">
    <property type="entry name" value="Designed single chain three-helix bundle"/>
    <property type="match status" value="2"/>
</dbReference>
<feature type="signal peptide" evidence="3">
    <location>
        <begin position="1"/>
        <end position="23"/>
    </location>
</feature>
<evidence type="ECO:0000313" key="5">
    <source>
        <dbReference type="Proteomes" id="UP000824162"/>
    </source>
</evidence>
<dbReference type="Proteomes" id="UP000824162">
    <property type="component" value="Unassembled WGS sequence"/>
</dbReference>
<dbReference type="SUPFAM" id="SSF51126">
    <property type="entry name" value="Pectin lyase-like"/>
    <property type="match status" value="1"/>
</dbReference>
<evidence type="ECO:0000256" key="1">
    <source>
        <dbReference type="ARBA" id="ARBA00022723"/>
    </source>
</evidence>
<reference evidence="4" key="2">
    <citation type="submission" date="2021-04" db="EMBL/GenBank/DDBJ databases">
        <authorList>
            <person name="Gilroy R."/>
        </authorList>
    </citation>
    <scope>NUCLEOTIDE SEQUENCE</scope>
    <source>
        <strain evidence="4">5790</strain>
    </source>
</reference>
<evidence type="ECO:0000256" key="2">
    <source>
        <dbReference type="ARBA" id="ARBA00023180"/>
    </source>
</evidence>
<dbReference type="InterPro" id="IPR052063">
    <property type="entry name" value="Polysaccharide_Lyase_1"/>
</dbReference>
<dbReference type="PANTHER" id="PTHR42970">
    <property type="entry name" value="PECTATE LYASE C-RELATED"/>
    <property type="match status" value="1"/>
</dbReference>
<dbReference type="InterPro" id="IPR011050">
    <property type="entry name" value="Pectin_lyase_fold/virulence"/>
</dbReference>
<dbReference type="InterPro" id="IPR012334">
    <property type="entry name" value="Pectin_lyas_fold"/>
</dbReference>
<keyword evidence="2" id="KW-0325">Glycoprotein</keyword>
<feature type="chain" id="PRO_5039161448" evidence="3">
    <location>
        <begin position="24"/>
        <end position="1025"/>
    </location>
</feature>
<dbReference type="AlphaFoldDB" id="A0A9D1PRD8"/>
<sequence length="1025" mass="109933">MRKVICAVLSSLMVMSSVSGAFAAGSAELSSGGLQAFPGAEGGGMYTTGARGGAGAEIYHVTKLTDDGSPGTLRDAVSESNRIIVFDVAGNIELEDQLNIEDVENLTILGQTAPGDGICIKGAGVMFNKSSNIIMRYMRFRMGTENATSDSDTLGARRGENLIFDHCSISWSVDECASFYENRNFTLQWCIITEPLNRSIHDEGSGIQAHGYCGIWGGINASFHHNLLASARGRFPRIGSSETTSVVEGTADTDSLIDVRNNVFFNWQETGAYGGENGTRVNLVSNYYKEGPASVEKNLNQFYEISAGNKAGISGWGTDLALSGNFYEAADIRNEDEQALINSINADNTADGAVDTSEASVYDVTLYDPDEPSGDEGSHTQYINDYPVLTQDYSAAYNDVLMYAGASKERDSVDSRAVMSTESGEAAYGNYGNGLIDDPSEVGGWPVLSGTKETDTDGDAIPDAWEDKNGLDKNDSSDALEIAESGYYNIEEYANSLVATGSEDVDKTALNQAIAEAEGKLSDENLYTAESWQAFETAYNTAVAAANSVYANQAQIDNAAQDLRDKIDALTINIKAGLQAAIAEAAALRADDYTPYSYQALTDALSRANAVNADPSAQQADADAAEESLRAAMSELTLALKSETLSPVVKYDFNDGTVGQNIPTINEITEDTRYYYESTEDDYTTIRTYYVQRDADTPNDLALYLDDTGNSTNETSIVFEPQNAGKISIKIDFKADKIGGSMRIINIQSNDGRIGYLGTGSGDYNTRINYYSNTPDGVLAVGGADNGLDFEPDTWYTLELEFDIENDTVTYKCDGEAYFENIDCGMDITDIESIIVRGVQGNSDRHPVVDNFELSRVISTPVTEIDTTQLESLIITVSSLDPSDYDAQLWAAVSGALSEANAVMAYANKQQPDVDKAYAALSAAYEALGGTVDPGAPAIKYVQEPVLRNGAVTASVLNTLDPDGALFIIAVYNSDGALKSADISEIQISESATEISKNISAENGDTVKAMLWNSDYAPAADDINL</sequence>
<evidence type="ECO:0000256" key="3">
    <source>
        <dbReference type="SAM" id="SignalP"/>
    </source>
</evidence>
<dbReference type="GO" id="GO:0046872">
    <property type="term" value="F:metal ion binding"/>
    <property type="evidence" value="ECO:0007669"/>
    <property type="project" value="UniProtKB-KW"/>
</dbReference>
<organism evidence="4 5">
    <name type="scientific">Candidatus Monoglobus merdigallinarum</name>
    <dbReference type="NCBI Taxonomy" id="2838698"/>
    <lineage>
        <taxon>Bacteria</taxon>
        <taxon>Bacillati</taxon>
        <taxon>Bacillota</taxon>
        <taxon>Clostridia</taxon>
        <taxon>Monoglobales</taxon>
        <taxon>Monoglobaceae</taxon>
        <taxon>Monoglobus</taxon>
    </lineage>
</organism>
<keyword evidence="3" id="KW-0732">Signal</keyword>
<comment type="caution">
    <text evidence="4">The sequence shown here is derived from an EMBL/GenBank/DDBJ whole genome shotgun (WGS) entry which is preliminary data.</text>
</comment>
<proteinExistence type="predicted"/>